<feature type="transmembrane region" description="Helical" evidence="13">
    <location>
        <begin position="785"/>
        <end position="806"/>
    </location>
</feature>
<keyword evidence="16" id="KW-1185">Reference proteome</keyword>
<dbReference type="SUPFAM" id="SSF55008">
    <property type="entry name" value="HMA, heavy metal-associated domain"/>
    <property type="match status" value="1"/>
</dbReference>
<dbReference type="InterPro" id="IPR036163">
    <property type="entry name" value="HMA_dom_sf"/>
</dbReference>
<dbReference type="InterPro" id="IPR018303">
    <property type="entry name" value="ATPase_P-typ_P_site"/>
</dbReference>
<dbReference type="PANTHER" id="PTHR43520:SF5">
    <property type="entry name" value="CATION-TRANSPORTING P-TYPE ATPASE-RELATED"/>
    <property type="match status" value="1"/>
</dbReference>
<evidence type="ECO:0000256" key="13">
    <source>
        <dbReference type="SAM" id="Phobius"/>
    </source>
</evidence>
<dbReference type="EMBL" id="NKXO01000004">
    <property type="protein sequence ID" value="PKQ70626.1"/>
    <property type="molecule type" value="Genomic_DNA"/>
</dbReference>
<comment type="similarity">
    <text evidence="2">Belongs to the cation transport ATPase (P-type) (TC 3.A.3) family. Type IB subfamily.</text>
</comment>
<evidence type="ECO:0000256" key="4">
    <source>
        <dbReference type="ARBA" id="ARBA00022475"/>
    </source>
</evidence>
<dbReference type="GO" id="GO:0016887">
    <property type="term" value="F:ATP hydrolysis activity"/>
    <property type="evidence" value="ECO:0007669"/>
    <property type="project" value="InterPro"/>
</dbReference>
<evidence type="ECO:0000256" key="5">
    <source>
        <dbReference type="ARBA" id="ARBA00022553"/>
    </source>
</evidence>
<feature type="transmembrane region" description="Helical" evidence="13">
    <location>
        <begin position="762"/>
        <end position="779"/>
    </location>
</feature>
<dbReference type="CDD" id="cd00371">
    <property type="entry name" value="HMA"/>
    <property type="match status" value="1"/>
</dbReference>
<reference evidence="15 16" key="1">
    <citation type="submission" date="2017-06" db="EMBL/GenBank/DDBJ databases">
        <title>Raineya orbicola gen. nov., sp. nov. a slightly thermophilic bacterium of the phylum Bacteroidetes and the description of Raineyaceae fam. nov.</title>
        <authorList>
            <person name="Albuquerque L."/>
            <person name="Polonia A.R.M."/>
            <person name="Barroso C."/>
            <person name="Froufe H.J.C."/>
            <person name="Lage O."/>
            <person name="Lobo-Da-Cunha A."/>
            <person name="Egas C."/>
            <person name="Da Costa M.S."/>
        </authorList>
    </citation>
    <scope>NUCLEOTIDE SEQUENCE [LARGE SCALE GENOMIC DNA]</scope>
    <source>
        <strain evidence="15 16">SPSPC-11</strain>
    </source>
</reference>
<dbReference type="SUPFAM" id="SSF81653">
    <property type="entry name" value="Calcium ATPase, transduction domain A"/>
    <property type="match status" value="1"/>
</dbReference>
<feature type="transmembrane region" description="Helical" evidence="13">
    <location>
        <begin position="436"/>
        <end position="454"/>
    </location>
</feature>
<dbReference type="InterPro" id="IPR059000">
    <property type="entry name" value="ATPase_P-type_domA"/>
</dbReference>
<comment type="caution">
    <text evidence="15">The sequence shown here is derived from an EMBL/GenBank/DDBJ whole genome shotgun (WGS) entry which is preliminary data.</text>
</comment>
<dbReference type="PROSITE" id="PS50846">
    <property type="entry name" value="HMA_2"/>
    <property type="match status" value="1"/>
</dbReference>
<dbReference type="RefSeq" id="WP_101357621.1">
    <property type="nucleotide sequence ID" value="NZ_NKXO01000004.1"/>
</dbReference>
<dbReference type="GO" id="GO:0005524">
    <property type="term" value="F:ATP binding"/>
    <property type="evidence" value="ECO:0007669"/>
    <property type="project" value="InterPro"/>
</dbReference>
<comment type="subcellular location">
    <subcellularLocation>
        <location evidence="1">Cell membrane</location>
        <topology evidence="1">Multi-pass membrane protein</topology>
    </subcellularLocation>
</comment>
<evidence type="ECO:0000256" key="3">
    <source>
        <dbReference type="ARBA" id="ARBA00022448"/>
    </source>
</evidence>
<keyword evidence="12 13" id="KW-0472">Membrane</keyword>
<evidence type="ECO:0000313" key="16">
    <source>
        <dbReference type="Proteomes" id="UP000233387"/>
    </source>
</evidence>
<evidence type="ECO:0000259" key="14">
    <source>
        <dbReference type="PROSITE" id="PS50846"/>
    </source>
</evidence>
<evidence type="ECO:0000256" key="11">
    <source>
        <dbReference type="ARBA" id="ARBA00023065"/>
    </source>
</evidence>
<keyword evidence="5" id="KW-0597">Phosphoprotein</keyword>
<dbReference type="Gene3D" id="3.40.1110.10">
    <property type="entry name" value="Calcium-transporting ATPase, cytoplasmic domain N"/>
    <property type="match status" value="1"/>
</dbReference>
<protein>
    <submittedName>
        <fullName evidence="15">HAD ATPase, P-type, family IC</fullName>
    </submittedName>
</protein>
<dbReference type="InterPro" id="IPR036412">
    <property type="entry name" value="HAD-like_sf"/>
</dbReference>
<evidence type="ECO:0000256" key="6">
    <source>
        <dbReference type="ARBA" id="ARBA00022692"/>
    </source>
</evidence>
<keyword evidence="11" id="KW-0406">Ion transport</keyword>
<gene>
    <name evidence="15" type="ORF">Rain11_0356</name>
</gene>
<dbReference type="GO" id="GO:0005507">
    <property type="term" value="F:copper ion binding"/>
    <property type="evidence" value="ECO:0007669"/>
    <property type="project" value="TreeGrafter"/>
</dbReference>
<dbReference type="NCBIfam" id="TIGR01494">
    <property type="entry name" value="ATPase_P-type"/>
    <property type="match status" value="2"/>
</dbReference>
<evidence type="ECO:0000256" key="9">
    <source>
        <dbReference type="ARBA" id="ARBA00022967"/>
    </source>
</evidence>
<keyword evidence="3" id="KW-0813">Transport</keyword>
<dbReference type="SUPFAM" id="SSF56784">
    <property type="entry name" value="HAD-like"/>
    <property type="match status" value="1"/>
</dbReference>
<feature type="transmembrane region" description="Helical" evidence="13">
    <location>
        <begin position="182"/>
        <end position="201"/>
    </location>
</feature>
<evidence type="ECO:0000256" key="7">
    <source>
        <dbReference type="ARBA" id="ARBA00022723"/>
    </source>
</evidence>
<evidence type="ECO:0000313" key="15">
    <source>
        <dbReference type="EMBL" id="PKQ70626.1"/>
    </source>
</evidence>
<dbReference type="InterPro" id="IPR001757">
    <property type="entry name" value="P_typ_ATPase"/>
</dbReference>
<organism evidence="15 16">
    <name type="scientific">Raineya orbicola</name>
    <dbReference type="NCBI Taxonomy" id="2016530"/>
    <lineage>
        <taxon>Bacteria</taxon>
        <taxon>Pseudomonadati</taxon>
        <taxon>Bacteroidota</taxon>
        <taxon>Cytophagia</taxon>
        <taxon>Cytophagales</taxon>
        <taxon>Raineyaceae</taxon>
        <taxon>Raineya</taxon>
    </lineage>
</organism>
<dbReference type="PROSITE" id="PS00154">
    <property type="entry name" value="ATPASE_E1_E2"/>
    <property type="match status" value="1"/>
</dbReference>
<keyword evidence="4" id="KW-1003">Cell membrane</keyword>
<dbReference type="PRINTS" id="PR00943">
    <property type="entry name" value="CUATPASE"/>
</dbReference>
<dbReference type="InterPro" id="IPR006121">
    <property type="entry name" value="HMA_dom"/>
</dbReference>
<accession>A0A2N3IJY9</accession>
<keyword evidence="8" id="KW-0460">Magnesium</keyword>
<feature type="domain" description="HMA" evidence="14">
    <location>
        <begin position="93"/>
        <end position="159"/>
    </location>
</feature>
<dbReference type="Gene3D" id="3.40.50.1000">
    <property type="entry name" value="HAD superfamily/HAD-like"/>
    <property type="match status" value="1"/>
</dbReference>
<name>A0A2N3IJY9_9BACT</name>
<evidence type="ECO:0000256" key="1">
    <source>
        <dbReference type="ARBA" id="ARBA00004651"/>
    </source>
</evidence>
<dbReference type="InterPro" id="IPR021993">
    <property type="entry name" value="ATPase-cat-bd"/>
</dbReference>
<dbReference type="InterPro" id="IPR023299">
    <property type="entry name" value="ATPase_P-typ_cyto_dom_N"/>
</dbReference>
<dbReference type="SUPFAM" id="SSF81665">
    <property type="entry name" value="Calcium ATPase, transmembrane domain M"/>
    <property type="match status" value="1"/>
</dbReference>
<keyword evidence="7" id="KW-0479">Metal-binding</keyword>
<dbReference type="InterPro" id="IPR023214">
    <property type="entry name" value="HAD_sf"/>
</dbReference>
<proteinExistence type="inferred from homology"/>
<keyword evidence="6 13" id="KW-0812">Transmembrane</keyword>
<dbReference type="Proteomes" id="UP000233387">
    <property type="component" value="Unassembled WGS sequence"/>
</dbReference>
<dbReference type="AlphaFoldDB" id="A0A2N3IJY9"/>
<dbReference type="GO" id="GO:0055070">
    <property type="term" value="P:copper ion homeostasis"/>
    <property type="evidence" value="ECO:0007669"/>
    <property type="project" value="TreeGrafter"/>
</dbReference>
<dbReference type="Pfam" id="PF00702">
    <property type="entry name" value="Hydrolase"/>
    <property type="match status" value="1"/>
</dbReference>
<evidence type="ECO:0000256" key="2">
    <source>
        <dbReference type="ARBA" id="ARBA00006024"/>
    </source>
</evidence>
<feature type="transmembrane region" description="Helical" evidence="13">
    <location>
        <begin position="251"/>
        <end position="270"/>
    </location>
</feature>
<dbReference type="Pfam" id="PF00122">
    <property type="entry name" value="E1-E2_ATPase"/>
    <property type="match status" value="1"/>
</dbReference>
<feature type="transmembrane region" description="Helical" evidence="13">
    <location>
        <begin position="460"/>
        <end position="485"/>
    </location>
</feature>
<dbReference type="GO" id="GO:0005886">
    <property type="term" value="C:plasma membrane"/>
    <property type="evidence" value="ECO:0007669"/>
    <property type="project" value="UniProtKB-SubCell"/>
</dbReference>
<keyword evidence="9" id="KW-1278">Translocase</keyword>
<dbReference type="PANTHER" id="PTHR43520">
    <property type="entry name" value="ATP7, ISOFORM B"/>
    <property type="match status" value="1"/>
</dbReference>
<dbReference type="Pfam" id="PF12156">
    <property type="entry name" value="ATPase-cat_bd"/>
    <property type="match status" value="1"/>
</dbReference>
<keyword evidence="10 13" id="KW-1133">Transmembrane helix</keyword>
<dbReference type="GO" id="GO:0043682">
    <property type="term" value="F:P-type divalent copper transporter activity"/>
    <property type="evidence" value="ECO:0007669"/>
    <property type="project" value="TreeGrafter"/>
</dbReference>
<dbReference type="PRINTS" id="PR00119">
    <property type="entry name" value="CATATPASE"/>
</dbReference>
<evidence type="ECO:0000256" key="12">
    <source>
        <dbReference type="ARBA" id="ARBA00023136"/>
    </source>
</evidence>
<feature type="transmembrane region" description="Helical" evidence="13">
    <location>
        <begin position="276"/>
        <end position="297"/>
    </location>
</feature>
<dbReference type="InterPro" id="IPR008250">
    <property type="entry name" value="ATPase_P-typ_transduc_dom_A_sf"/>
</dbReference>
<sequence length="823" mass="92411">MSATHTHIATTCYHCGDTCKPNETIFYDDKPFCCNGCQQVYALLQENGLCEYYTMEDLQRISQKAEVRAEKYAYLNLPEIKAKLLDFSDGNTAKITFYIPAIHCSSCIWLLENLHKLNKGIQYSRVDFLKKQVLVSYAEKETDLQAIVTLLAQIGYEPHITLSDTEKAENEQKRISREQKQIIAKIAVAGFAFGNIMLISFPEYFGFDSHSEGSFRKFFQYINFLIVLPAFFYSGWGYIHSAYQSIRKGIVNIDFPLALGLIVLLTRSAYEIFADIGAGYVDTLAGLIFFLLLGKWFQQRTYDILRYDRDFKAYFPVAVSLQTAEGTEKQVPVAQLKVGDRIVIRNQELIPADSILLKGEANIDYSFVTGEAMPVEKVLGEIIYAGGKQIGSTIELEVVKPVSQSYLTELWNKDEFQKKKASQEATIRLQNFLSKYFTFALLAVAFGGIVYWLWQNDLARAINAFTAVLIIGCPCALALSSPFALGTAMRIMGKTKFYLKNVAVIEQMAHIDTLIFDKTGTITETDKAQVEWKAIQQGLSEAEKVAIKLLARNSTHPLSQQIYQYLPLDTPLRIEVQDFEEFTGKGISGKVGNFWVQLGSAKWLEVEMPLQDYHSKVFVKINGELKGYFVFRNSYRKEIETLTQNLWNKGYDLHLLSGDNAGEAPYLVKYFLKNEKMHFNQSPHDKWEFVKSLQKSGKKVMMLGDGLNDAGALQKADVGIAVTENIAYFTPASDAILDASALGNLIGFLALAQKTMRVIKQSFGISLIYNIIGLSFAVQGTLSPLIAAILMPLSSVTVVAFTTLSVKAKGNFLLKSNRQNINC</sequence>
<feature type="transmembrane region" description="Helical" evidence="13">
    <location>
        <begin position="221"/>
        <end position="239"/>
    </location>
</feature>
<dbReference type="Gene3D" id="3.30.70.100">
    <property type="match status" value="1"/>
</dbReference>
<dbReference type="Gene3D" id="2.70.150.10">
    <property type="entry name" value="Calcium-transporting ATPase, cytoplasmic transduction domain A"/>
    <property type="match status" value="1"/>
</dbReference>
<dbReference type="InterPro" id="IPR023298">
    <property type="entry name" value="ATPase_P-typ_TM_dom_sf"/>
</dbReference>
<dbReference type="OrthoDB" id="1488806at2"/>
<evidence type="ECO:0000256" key="8">
    <source>
        <dbReference type="ARBA" id="ARBA00022842"/>
    </source>
</evidence>
<evidence type="ECO:0000256" key="10">
    <source>
        <dbReference type="ARBA" id="ARBA00022989"/>
    </source>
</evidence>